<dbReference type="GO" id="GO:0042773">
    <property type="term" value="P:ATP synthesis coupled electron transport"/>
    <property type="evidence" value="ECO:0007669"/>
    <property type="project" value="InterPro"/>
</dbReference>
<dbReference type="AlphaFoldDB" id="A0A0L8GNT9"/>
<gene>
    <name evidence="10" type="ORF">OCBIM_22030655mg</name>
</gene>
<dbReference type="InterPro" id="IPR003945">
    <property type="entry name" value="NU5C-like"/>
</dbReference>
<name>A0A0L8GNT9_OCTBM</name>
<feature type="transmembrane region" description="Helical" evidence="8">
    <location>
        <begin position="106"/>
        <end position="128"/>
    </location>
</feature>
<keyword evidence="4 8" id="KW-1133">Transmembrane helix</keyword>
<comment type="catalytic activity">
    <reaction evidence="7">
        <text>a ubiquinone + NADH + 5 H(+)(in) = a ubiquinol + NAD(+) + 4 H(+)(out)</text>
        <dbReference type="Rhea" id="RHEA:29091"/>
        <dbReference type="Rhea" id="RHEA-COMP:9565"/>
        <dbReference type="Rhea" id="RHEA-COMP:9566"/>
        <dbReference type="ChEBI" id="CHEBI:15378"/>
        <dbReference type="ChEBI" id="CHEBI:16389"/>
        <dbReference type="ChEBI" id="CHEBI:17976"/>
        <dbReference type="ChEBI" id="CHEBI:57540"/>
        <dbReference type="ChEBI" id="CHEBI:57945"/>
        <dbReference type="EC" id="7.1.1.2"/>
    </reaction>
</comment>
<dbReference type="PANTHER" id="PTHR42829">
    <property type="entry name" value="NADH-UBIQUINONE OXIDOREDUCTASE CHAIN 5"/>
    <property type="match status" value="1"/>
</dbReference>
<dbReference type="STRING" id="37653.A0A0L8GNT9"/>
<evidence type="ECO:0000256" key="4">
    <source>
        <dbReference type="ARBA" id="ARBA00022989"/>
    </source>
</evidence>
<feature type="domain" description="NADH:quinone oxidoreductase/Mrp antiporter transmembrane" evidence="9">
    <location>
        <begin position="3"/>
        <end position="114"/>
    </location>
</feature>
<proteinExistence type="predicted"/>
<dbReference type="EC" id="7.1.1.2" evidence="2"/>
<dbReference type="GO" id="GO:0008137">
    <property type="term" value="F:NADH dehydrogenase (ubiquinone) activity"/>
    <property type="evidence" value="ECO:0007669"/>
    <property type="project" value="UniProtKB-EC"/>
</dbReference>
<dbReference type="GO" id="GO:0015990">
    <property type="term" value="P:electron transport coupled proton transport"/>
    <property type="evidence" value="ECO:0007669"/>
    <property type="project" value="TreeGrafter"/>
</dbReference>
<evidence type="ECO:0000256" key="2">
    <source>
        <dbReference type="ARBA" id="ARBA00012944"/>
    </source>
</evidence>
<dbReference type="EMBL" id="KQ421050">
    <property type="protein sequence ID" value="KOF78534.1"/>
    <property type="molecule type" value="Genomic_DNA"/>
</dbReference>
<evidence type="ECO:0000256" key="5">
    <source>
        <dbReference type="ARBA" id="ARBA00023136"/>
    </source>
</evidence>
<dbReference type="PANTHER" id="PTHR42829:SF2">
    <property type="entry name" value="NADH-UBIQUINONE OXIDOREDUCTASE CHAIN 5"/>
    <property type="match status" value="1"/>
</dbReference>
<feature type="transmembrane region" description="Helical" evidence="8">
    <location>
        <begin position="149"/>
        <end position="169"/>
    </location>
</feature>
<evidence type="ECO:0000256" key="6">
    <source>
        <dbReference type="ARBA" id="ARBA00031027"/>
    </source>
</evidence>
<evidence type="ECO:0000259" key="9">
    <source>
        <dbReference type="Pfam" id="PF00361"/>
    </source>
</evidence>
<dbReference type="OrthoDB" id="10069788at2759"/>
<feature type="transmembrane region" description="Helical" evidence="8">
    <location>
        <begin position="12"/>
        <end position="37"/>
    </location>
</feature>
<dbReference type="Pfam" id="PF00361">
    <property type="entry name" value="Proton_antipo_M"/>
    <property type="match status" value="1"/>
</dbReference>
<comment type="subcellular location">
    <subcellularLocation>
        <location evidence="1">Membrane</location>
        <topology evidence="1">Multi-pass membrane protein</topology>
    </subcellularLocation>
</comment>
<organism evidence="10">
    <name type="scientific">Octopus bimaculoides</name>
    <name type="common">California two-spotted octopus</name>
    <dbReference type="NCBI Taxonomy" id="37653"/>
    <lineage>
        <taxon>Eukaryota</taxon>
        <taxon>Metazoa</taxon>
        <taxon>Spiralia</taxon>
        <taxon>Lophotrochozoa</taxon>
        <taxon>Mollusca</taxon>
        <taxon>Cephalopoda</taxon>
        <taxon>Coleoidea</taxon>
        <taxon>Octopodiformes</taxon>
        <taxon>Octopoda</taxon>
        <taxon>Incirrata</taxon>
        <taxon>Octopodidae</taxon>
        <taxon>Octopus</taxon>
    </lineage>
</organism>
<protein>
    <recommendedName>
        <fullName evidence="2">NADH:ubiquinone reductase (H(+)-translocating)</fullName>
        <ecNumber evidence="2">7.1.1.2</ecNumber>
    </recommendedName>
    <alternativeName>
        <fullName evidence="6">NADH dehydrogenase subunit 5</fullName>
    </alternativeName>
</protein>
<accession>A0A0L8GNT9</accession>
<evidence type="ECO:0000313" key="10">
    <source>
        <dbReference type="EMBL" id="KOF78534.1"/>
    </source>
</evidence>
<keyword evidence="5 8" id="KW-0472">Membrane</keyword>
<dbReference type="GO" id="GO:0016020">
    <property type="term" value="C:membrane"/>
    <property type="evidence" value="ECO:0007669"/>
    <property type="project" value="UniProtKB-SubCell"/>
</dbReference>
<evidence type="ECO:0000256" key="8">
    <source>
        <dbReference type="SAM" id="Phobius"/>
    </source>
</evidence>
<sequence length="176" mass="20537">EFLLALSTLSQLRVIMISLGIKMTILALVYLCTHAIFKTLLFLYGGNIIHCYCGEQDIRDIKGVIYNLPFTRIVLNISNITLCEFPFLAGFYSKDLIIEVLLNRDINILIGVFGIFGVFNYIILYTYIYLCSMSRCKTCDLREYKGRRFMCCHIDIDFVYWCFVWGLYITESRSLF</sequence>
<evidence type="ECO:0000256" key="1">
    <source>
        <dbReference type="ARBA" id="ARBA00004141"/>
    </source>
</evidence>
<dbReference type="GO" id="GO:0003954">
    <property type="term" value="F:NADH dehydrogenase activity"/>
    <property type="evidence" value="ECO:0007669"/>
    <property type="project" value="TreeGrafter"/>
</dbReference>
<dbReference type="InterPro" id="IPR001750">
    <property type="entry name" value="ND/Mrp_TM"/>
</dbReference>
<feature type="non-terminal residue" evidence="10">
    <location>
        <position position="1"/>
    </location>
</feature>
<evidence type="ECO:0000256" key="7">
    <source>
        <dbReference type="ARBA" id="ARBA00049551"/>
    </source>
</evidence>
<reference evidence="10" key="1">
    <citation type="submission" date="2015-07" db="EMBL/GenBank/DDBJ databases">
        <title>MeaNS - Measles Nucleotide Surveillance Program.</title>
        <authorList>
            <person name="Tran T."/>
            <person name="Druce J."/>
        </authorList>
    </citation>
    <scope>NUCLEOTIDE SEQUENCE</scope>
    <source>
        <strain evidence="10">UCB-OBI-ISO-001</strain>
        <tissue evidence="10">Gonad</tissue>
    </source>
</reference>
<keyword evidence="3 8" id="KW-0812">Transmembrane</keyword>
<evidence type="ECO:0000256" key="3">
    <source>
        <dbReference type="ARBA" id="ARBA00022692"/>
    </source>
</evidence>